<evidence type="ECO:0000313" key="2">
    <source>
        <dbReference type="Proteomes" id="UP000191897"/>
    </source>
</evidence>
<sequence length="74" mass="8523">MMHVIVLLGFQPWTNLTEESVSVFCSVYMLIRKLSKILWFRHGAEVAPSALSCQLRDRPRARKYMLGLDILSQA</sequence>
<organism evidence="1 2">
    <name type="scientific">Agrobacterium tumefaciens str. Kerr 14</name>
    <dbReference type="NCBI Taxonomy" id="1183424"/>
    <lineage>
        <taxon>Bacteria</taxon>
        <taxon>Pseudomonadati</taxon>
        <taxon>Pseudomonadota</taxon>
        <taxon>Alphaproteobacteria</taxon>
        <taxon>Hyphomicrobiales</taxon>
        <taxon>Rhizobiaceae</taxon>
        <taxon>Rhizobium/Agrobacterium group</taxon>
        <taxon>Agrobacterium</taxon>
        <taxon>Agrobacterium tumefaciens complex</taxon>
    </lineage>
</organism>
<reference evidence="1 2" key="1">
    <citation type="submission" date="2016-01" db="EMBL/GenBank/DDBJ databases">
        <authorList>
            <person name="Oliw E.H."/>
        </authorList>
    </citation>
    <scope>NUCLEOTIDE SEQUENCE [LARGE SCALE GENOMIC DNA]</scope>
    <source>
        <strain evidence="1 2">Kerr 14</strain>
    </source>
</reference>
<dbReference type="AlphaFoldDB" id="A0A1S7PJ14"/>
<dbReference type="Proteomes" id="UP000191897">
    <property type="component" value="Unassembled WGS sequence"/>
</dbReference>
<proteinExistence type="predicted"/>
<name>A0A1S7PJ14_AGRTU</name>
<protein>
    <submittedName>
        <fullName evidence="1">Uncharacterized protein</fullName>
    </submittedName>
</protein>
<gene>
    <name evidence="1" type="ORF">AGR4C_Cc180058</name>
</gene>
<evidence type="ECO:0000313" key="1">
    <source>
        <dbReference type="EMBL" id="CUX21701.1"/>
    </source>
</evidence>
<dbReference type="EMBL" id="FBWC01000010">
    <property type="protein sequence ID" value="CUX21701.1"/>
    <property type="molecule type" value="Genomic_DNA"/>
</dbReference>
<accession>A0A1S7PJ14</accession>